<sequence length="70" mass="7671">MKRLTLVFRNQTDGTAIRINLSEPIANIDSATLEADAQVLIDNGLVPVGYVFDEAKVVETNTNVLLDLIQ</sequence>
<name>A0A1M5RKS7_9BACT</name>
<evidence type="ECO:0000313" key="2">
    <source>
        <dbReference type="Proteomes" id="UP000242592"/>
    </source>
</evidence>
<dbReference type="STRING" id="1123380.SAMN02745199_0473"/>
<reference evidence="2" key="1">
    <citation type="submission" date="2016-11" db="EMBL/GenBank/DDBJ databases">
        <authorList>
            <person name="Varghese N."/>
            <person name="Submissions S."/>
        </authorList>
    </citation>
    <scope>NUCLEOTIDE SEQUENCE [LARGE SCALE GENOMIC DNA]</scope>
    <source>
        <strain evidence="2">DSM 15807</strain>
    </source>
</reference>
<evidence type="ECO:0008006" key="3">
    <source>
        <dbReference type="Google" id="ProtNLM"/>
    </source>
</evidence>
<dbReference type="InterPro" id="IPR021321">
    <property type="entry name" value="DUF2922"/>
</dbReference>
<evidence type="ECO:0000313" key="1">
    <source>
        <dbReference type="EMBL" id="SHH26749.1"/>
    </source>
</evidence>
<keyword evidence="2" id="KW-1185">Reference proteome</keyword>
<gene>
    <name evidence="1" type="ORF">SAMN02745199_0473</name>
</gene>
<dbReference type="EMBL" id="FQXN01000002">
    <property type="protein sequence ID" value="SHH26749.1"/>
    <property type="molecule type" value="Genomic_DNA"/>
</dbReference>
<dbReference type="RefSeq" id="WP_073071795.1">
    <property type="nucleotide sequence ID" value="NZ_FQXN01000002.1"/>
</dbReference>
<dbReference type="OrthoDB" id="47751at2"/>
<protein>
    <recommendedName>
        <fullName evidence="3">DUF2922 domain-containing protein</fullName>
    </recommendedName>
</protein>
<accession>A0A1M5RKS7</accession>
<organism evidence="1 2">
    <name type="scientific">Thermosipho atlanticus DSM 15807</name>
    <dbReference type="NCBI Taxonomy" id="1123380"/>
    <lineage>
        <taxon>Bacteria</taxon>
        <taxon>Thermotogati</taxon>
        <taxon>Thermotogota</taxon>
        <taxon>Thermotogae</taxon>
        <taxon>Thermotogales</taxon>
        <taxon>Fervidobacteriaceae</taxon>
        <taxon>Thermosipho</taxon>
    </lineage>
</organism>
<dbReference type="Pfam" id="PF11148">
    <property type="entry name" value="DUF2922"/>
    <property type="match status" value="1"/>
</dbReference>
<dbReference type="AlphaFoldDB" id="A0A1M5RKS7"/>
<proteinExistence type="predicted"/>
<dbReference type="Proteomes" id="UP000242592">
    <property type="component" value="Unassembled WGS sequence"/>
</dbReference>